<evidence type="ECO:0000313" key="8">
    <source>
        <dbReference type="EMBL" id="MFD0854248.1"/>
    </source>
</evidence>
<dbReference type="InterPro" id="IPR013525">
    <property type="entry name" value="ABC2_TM"/>
</dbReference>
<feature type="transmembrane region" description="Helical" evidence="6">
    <location>
        <begin position="96"/>
        <end position="123"/>
    </location>
</feature>
<evidence type="ECO:0000259" key="7">
    <source>
        <dbReference type="PROSITE" id="PS51012"/>
    </source>
</evidence>
<feature type="transmembrane region" description="Helical" evidence="6">
    <location>
        <begin position="52"/>
        <end position="75"/>
    </location>
</feature>
<keyword evidence="9" id="KW-1185">Reference proteome</keyword>
<feature type="transmembrane region" description="Helical" evidence="6">
    <location>
        <begin position="160"/>
        <end position="182"/>
    </location>
</feature>
<sequence>MHRELIRFARDRIRLFANLVQPLLWLLVMGTGLSNLMTSGGGPAGPVDLKTFIFPGVCAMSVMFTAMFSAGSIVWDREFGFLREMLVAPVGRTAIVAGKCLGGAVVATAQGVVILALAGLAGVPYDPVLLLQMLGLMFLGAFAMTGFGVMLAARLPSMQAFFGVVQMALMPMMFLSGALYPLGGLPVWLSVLTRLNPLTYAVDPLRQAVFARLDVSPELERTFNPGVTWNGWQVPVGLEILIIVVVGVVLMGVAVLEFRRGE</sequence>
<dbReference type="InterPro" id="IPR047817">
    <property type="entry name" value="ABC2_TM_bact-type"/>
</dbReference>
<comment type="caution">
    <text evidence="8">The sequence shown here is derived from an EMBL/GenBank/DDBJ whole genome shotgun (WGS) entry which is preliminary data.</text>
</comment>
<reference evidence="9" key="1">
    <citation type="journal article" date="2019" name="Int. J. Syst. Evol. Microbiol.">
        <title>The Global Catalogue of Microorganisms (GCM) 10K type strain sequencing project: providing services to taxonomists for standard genome sequencing and annotation.</title>
        <authorList>
            <consortium name="The Broad Institute Genomics Platform"/>
            <consortium name="The Broad Institute Genome Sequencing Center for Infectious Disease"/>
            <person name="Wu L."/>
            <person name="Ma J."/>
        </authorList>
    </citation>
    <scope>NUCLEOTIDE SEQUENCE [LARGE SCALE GENOMIC DNA]</scope>
    <source>
        <strain evidence="9">JCM 31696</strain>
    </source>
</reference>
<feature type="transmembrane region" description="Helical" evidence="6">
    <location>
        <begin position="236"/>
        <end position="256"/>
    </location>
</feature>
<keyword evidence="4 6" id="KW-0472">Membrane</keyword>
<feature type="domain" description="ABC transmembrane type-2" evidence="7">
    <location>
        <begin position="13"/>
        <end position="261"/>
    </location>
</feature>
<name>A0ABW3CIB6_9ACTN</name>
<feature type="transmembrane region" description="Helical" evidence="6">
    <location>
        <begin position="12"/>
        <end position="32"/>
    </location>
</feature>
<keyword evidence="6" id="KW-1003">Cell membrane</keyword>
<evidence type="ECO:0000256" key="5">
    <source>
        <dbReference type="ARBA" id="ARBA00023251"/>
    </source>
</evidence>
<dbReference type="InterPro" id="IPR000412">
    <property type="entry name" value="ABC_2_transport"/>
</dbReference>
<keyword evidence="6" id="KW-0813">Transport</keyword>
<keyword evidence="5" id="KW-0046">Antibiotic resistance</keyword>
<dbReference type="Proteomes" id="UP001597083">
    <property type="component" value="Unassembled WGS sequence"/>
</dbReference>
<dbReference type="Pfam" id="PF01061">
    <property type="entry name" value="ABC2_membrane"/>
    <property type="match status" value="1"/>
</dbReference>
<accession>A0ABW3CIB6</accession>
<dbReference type="PIRSF" id="PIRSF006648">
    <property type="entry name" value="DrrB"/>
    <property type="match status" value="1"/>
</dbReference>
<dbReference type="InterPro" id="IPR051784">
    <property type="entry name" value="Nod_factor_ABC_transporter"/>
</dbReference>
<dbReference type="PANTHER" id="PTHR43229:SF2">
    <property type="entry name" value="NODULATION PROTEIN J"/>
    <property type="match status" value="1"/>
</dbReference>
<proteinExistence type="inferred from homology"/>
<evidence type="ECO:0000256" key="6">
    <source>
        <dbReference type="RuleBase" id="RU361157"/>
    </source>
</evidence>
<protein>
    <recommendedName>
        <fullName evidence="6">Transport permease protein</fullName>
    </recommendedName>
</protein>
<keyword evidence="3 6" id="KW-1133">Transmembrane helix</keyword>
<feature type="transmembrane region" description="Helical" evidence="6">
    <location>
        <begin position="129"/>
        <end position="153"/>
    </location>
</feature>
<evidence type="ECO:0000256" key="2">
    <source>
        <dbReference type="ARBA" id="ARBA00022692"/>
    </source>
</evidence>
<dbReference type="PROSITE" id="PS51012">
    <property type="entry name" value="ABC_TM2"/>
    <property type="match status" value="1"/>
</dbReference>
<keyword evidence="2 6" id="KW-0812">Transmembrane</keyword>
<dbReference type="PRINTS" id="PR00164">
    <property type="entry name" value="ABC2TRNSPORT"/>
</dbReference>
<dbReference type="EMBL" id="JBHTIR010002801">
    <property type="protein sequence ID" value="MFD0854248.1"/>
    <property type="molecule type" value="Genomic_DNA"/>
</dbReference>
<gene>
    <name evidence="8" type="ORF">ACFQ07_18565</name>
</gene>
<organism evidence="8 9">
    <name type="scientific">Actinomadura adrarensis</name>
    <dbReference type="NCBI Taxonomy" id="1819600"/>
    <lineage>
        <taxon>Bacteria</taxon>
        <taxon>Bacillati</taxon>
        <taxon>Actinomycetota</taxon>
        <taxon>Actinomycetes</taxon>
        <taxon>Streptosporangiales</taxon>
        <taxon>Thermomonosporaceae</taxon>
        <taxon>Actinomadura</taxon>
    </lineage>
</organism>
<evidence type="ECO:0000256" key="1">
    <source>
        <dbReference type="ARBA" id="ARBA00004141"/>
    </source>
</evidence>
<evidence type="ECO:0000313" key="9">
    <source>
        <dbReference type="Proteomes" id="UP001597083"/>
    </source>
</evidence>
<comment type="similarity">
    <text evidence="6">Belongs to the ABC-2 integral membrane protein family.</text>
</comment>
<comment type="subcellular location">
    <subcellularLocation>
        <location evidence="6">Cell membrane</location>
        <topology evidence="6">Multi-pass membrane protein</topology>
    </subcellularLocation>
    <subcellularLocation>
        <location evidence="1">Membrane</location>
        <topology evidence="1">Multi-pass membrane protein</topology>
    </subcellularLocation>
</comment>
<dbReference type="PANTHER" id="PTHR43229">
    <property type="entry name" value="NODULATION PROTEIN J"/>
    <property type="match status" value="1"/>
</dbReference>
<evidence type="ECO:0000256" key="4">
    <source>
        <dbReference type="ARBA" id="ARBA00023136"/>
    </source>
</evidence>
<evidence type="ECO:0000256" key="3">
    <source>
        <dbReference type="ARBA" id="ARBA00022989"/>
    </source>
</evidence>